<keyword evidence="2" id="KW-1185">Reference proteome</keyword>
<dbReference type="OrthoDB" id="7355898at2"/>
<accession>A0A4Q6Y906</accession>
<reference evidence="1 2" key="1">
    <citation type="submission" date="2019-02" db="EMBL/GenBank/DDBJ databases">
        <authorList>
            <person name="Li Y."/>
        </authorList>
    </citation>
    <scope>NUCLEOTIDE SEQUENCE [LARGE SCALE GENOMIC DNA]</scope>
    <source>
        <strain evidence="1 2">3-7</strain>
    </source>
</reference>
<name>A0A4Q6Y906_9SPHN</name>
<dbReference type="EMBL" id="SGIS01000004">
    <property type="protein sequence ID" value="RZF65846.1"/>
    <property type="molecule type" value="Genomic_DNA"/>
</dbReference>
<protein>
    <submittedName>
        <fullName evidence="1">Uncharacterized protein</fullName>
    </submittedName>
</protein>
<dbReference type="AlphaFoldDB" id="A0A4Q6Y906"/>
<gene>
    <name evidence="1" type="ORF">EWE75_04110</name>
</gene>
<proteinExistence type="predicted"/>
<evidence type="ECO:0000313" key="1">
    <source>
        <dbReference type="EMBL" id="RZF65846.1"/>
    </source>
</evidence>
<dbReference type="Proteomes" id="UP000292085">
    <property type="component" value="Unassembled WGS sequence"/>
</dbReference>
<evidence type="ECO:0000313" key="2">
    <source>
        <dbReference type="Proteomes" id="UP000292085"/>
    </source>
</evidence>
<sequence>MPLPDDLRGLPYKVHTNSELGLMLKGIKPLAIFADVYENFPDVVVRYLRCFDRCVLAGRLTKRDFVIPLAIPNRPEVRGIHRIYYTLPGEEWRVDEMMALMQRAGGWSPAREREFGSLLGYTDWQNDVWAQRFPYQPT</sequence>
<organism evidence="1 2">
    <name type="scientific">Sphingomonas populi</name>
    <dbReference type="NCBI Taxonomy" id="2484750"/>
    <lineage>
        <taxon>Bacteria</taxon>
        <taxon>Pseudomonadati</taxon>
        <taxon>Pseudomonadota</taxon>
        <taxon>Alphaproteobacteria</taxon>
        <taxon>Sphingomonadales</taxon>
        <taxon>Sphingomonadaceae</taxon>
        <taxon>Sphingomonas</taxon>
    </lineage>
</organism>
<comment type="caution">
    <text evidence="1">The sequence shown here is derived from an EMBL/GenBank/DDBJ whole genome shotgun (WGS) entry which is preliminary data.</text>
</comment>